<dbReference type="GO" id="GO:0045892">
    <property type="term" value="P:negative regulation of DNA-templated transcription"/>
    <property type="evidence" value="ECO:0007669"/>
    <property type="project" value="InterPro"/>
</dbReference>
<dbReference type="OrthoDB" id="1098508at2"/>
<dbReference type="Proteomes" id="UP000218267">
    <property type="component" value="Chromosome"/>
</dbReference>
<proteinExistence type="inferred from homology"/>
<dbReference type="EMBL" id="AP018042">
    <property type="protein sequence ID" value="BAX81386.1"/>
    <property type="molecule type" value="Genomic_DNA"/>
</dbReference>
<dbReference type="InterPro" id="IPR005650">
    <property type="entry name" value="BlaI_family"/>
</dbReference>
<dbReference type="AlphaFoldDB" id="A0A1Y1CLV4"/>
<keyword evidence="5" id="KW-0175">Coiled coil</keyword>
<keyword evidence="2" id="KW-0805">Transcription regulation</keyword>
<keyword evidence="4" id="KW-0804">Transcription</keyword>
<dbReference type="PIRSF" id="PIRSF019455">
    <property type="entry name" value="CopR_AtkY"/>
    <property type="match status" value="1"/>
</dbReference>
<keyword evidence="3" id="KW-0238">DNA-binding</keyword>
<dbReference type="GO" id="GO:0003677">
    <property type="term" value="F:DNA binding"/>
    <property type="evidence" value="ECO:0007669"/>
    <property type="project" value="UniProtKB-KW"/>
</dbReference>
<dbReference type="RefSeq" id="WP_096430741.1">
    <property type="nucleotide sequence ID" value="NZ_AP018042.1"/>
</dbReference>
<feature type="coiled-coil region" evidence="5">
    <location>
        <begin position="100"/>
        <end position="127"/>
    </location>
</feature>
<gene>
    <name evidence="6" type="ORF">ALGA_3086</name>
</gene>
<sequence length="129" mass="14747">MNIKSLTKAEEQIMQIIWKLREAVVKDVVEQFEKPKPAYTTVATVLSVLEKKGFVSNRKIGNTKLFTPAISKAEYTKFQFSSLLGNYFGGSFPKMASFFAKENDLDISDLENILKQAEEEMKKDQQKEN</sequence>
<name>A0A1Y1CLV4_9BACT</name>
<evidence type="ECO:0000256" key="4">
    <source>
        <dbReference type="ARBA" id="ARBA00023163"/>
    </source>
</evidence>
<keyword evidence="7" id="KW-1185">Reference proteome</keyword>
<evidence type="ECO:0000313" key="6">
    <source>
        <dbReference type="EMBL" id="BAX81386.1"/>
    </source>
</evidence>
<dbReference type="Pfam" id="PF03965">
    <property type="entry name" value="Penicillinase_R"/>
    <property type="match status" value="1"/>
</dbReference>
<evidence type="ECO:0000256" key="1">
    <source>
        <dbReference type="ARBA" id="ARBA00011046"/>
    </source>
</evidence>
<protein>
    <submittedName>
        <fullName evidence="6">Uncharacterized protein</fullName>
    </submittedName>
</protein>
<reference evidence="6 7" key="1">
    <citation type="journal article" date="2018" name="Mar. Genomics">
        <title>Complete genome sequence of Marinifilaceae bacterium strain SPP2, isolated from the Antarctic marine sediment.</title>
        <authorList>
            <person name="Watanabe M."/>
            <person name="Kojima H."/>
            <person name="Fukui M."/>
        </authorList>
    </citation>
    <scope>NUCLEOTIDE SEQUENCE [LARGE SCALE GENOMIC DNA]</scope>
    <source>
        <strain evidence="6 7">SPP2</strain>
    </source>
</reference>
<dbReference type="SUPFAM" id="SSF46785">
    <property type="entry name" value="Winged helix' DNA-binding domain"/>
    <property type="match status" value="1"/>
</dbReference>
<evidence type="ECO:0000256" key="3">
    <source>
        <dbReference type="ARBA" id="ARBA00023125"/>
    </source>
</evidence>
<evidence type="ECO:0000256" key="5">
    <source>
        <dbReference type="SAM" id="Coils"/>
    </source>
</evidence>
<evidence type="ECO:0000256" key="2">
    <source>
        <dbReference type="ARBA" id="ARBA00023015"/>
    </source>
</evidence>
<comment type="similarity">
    <text evidence="1">Belongs to the BlaI transcriptional regulatory family.</text>
</comment>
<dbReference type="Gene3D" id="1.10.10.10">
    <property type="entry name" value="Winged helix-like DNA-binding domain superfamily/Winged helix DNA-binding domain"/>
    <property type="match status" value="1"/>
</dbReference>
<dbReference type="InterPro" id="IPR036390">
    <property type="entry name" value="WH_DNA-bd_sf"/>
</dbReference>
<dbReference type="Gene3D" id="1.10.4040.10">
    <property type="entry name" value="Penicillinase repressor domain"/>
    <property type="match status" value="1"/>
</dbReference>
<organism evidence="6 7">
    <name type="scientific">Labilibaculum antarcticum</name>
    <dbReference type="NCBI Taxonomy" id="1717717"/>
    <lineage>
        <taxon>Bacteria</taxon>
        <taxon>Pseudomonadati</taxon>
        <taxon>Bacteroidota</taxon>
        <taxon>Bacteroidia</taxon>
        <taxon>Marinilabiliales</taxon>
        <taxon>Marinifilaceae</taxon>
        <taxon>Labilibaculum</taxon>
    </lineage>
</organism>
<reference evidence="7" key="2">
    <citation type="journal article" date="2020" name="Antonie Van Leeuwenhoek">
        <title>Labilibaculum antarcticum sp. nov., a novel facultative anaerobic, psychrotorelant bacterium isolated from marine sediment of Antarctica.</title>
        <authorList>
            <person name="Watanabe M."/>
            <person name="Kojima H."/>
            <person name="Fukui M."/>
        </authorList>
    </citation>
    <scope>NUCLEOTIDE SEQUENCE [LARGE SCALE GENOMIC DNA]</scope>
    <source>
        <strain evidence="7">SPP2</strain>
    </source>
</reference>
<dbReference type="KEGG" id="mbas:ALGA_3086"/>
<accession>A0A1Y1CLV4</accession>
<dbReference type="InterPro" id="IPR036388">
    <property type="entry name" value="WH-like_DNA-bd_sf"/>
</dbReference>
<evidence type="ECO:0000313" key="7">
    <source>
        <dbReference type="Proteomes" id="UP000218267"/>
    </source>
</evidence>